<keyword evidence="2" id="KW-1185">Reference proteome</keyword>
<gene>
    <name evidence="1" type="ORF">BDD43_4502</name>
</gene>
<dbReference type="RefSeq" id="WP_121199790.1">
    <property type="nucleotide sequence ID" value="NZ_RBKU01000001.1"/>
</dbReference>
<comment type="caution">
    <text evidence="1">The sequence shown here is derived from an EMBL/GenBank/DDBJ whole genome shotgun (WGS) entry which is preliminary data.</text>
</comment>
<dbReference type="EMBL" id="RBKU01000001">
    <property type="protein sequence ID" value="RKR84270.1"/>
    <property type="molecule type" value="Genomic_DNA"/>
</dbReference>
<accession>A0A495J5K7</accession>
<evidence type="ECO:0000313" key="1">
    <source>
        <dbReference type="EMBL" id="RKR84270.1"/>
    </source>
</evidence>
<protein>
    <submittedName>
        <fullName evidence="1">Uncharacterized protein</fullName>
    </submittedName>
</protein>
<organism evidence="1 2">
    <name type="scientific">Mucilaginibacter gracilis</name>
    <dbReference type="NCBI Taxonomy" id="423350"/>
    <lineage>
        <taxon>Bacteria</taxon>
        <taxon>Pseudomonadati</taxon>
        <taxon>Bacteroidota</taxon>
        <taxon>Sphingobacteriia</taxon>
        <taxon>Sphingobacteriales</taxon>
        <taxon>Sphingobacteriaceae</taxon>
        <taxon>Mucilaginibacter</taxon>
    </lineage>
</organism>
<proteinExistence type="predicted"/>
<sequence length="126" mass="14621">MKALNQLTNTDKGKLLHELFPDEIPALLDNIQDVCAHFKSNRETYAKTWDFGLMSFDMWLQLAEQAEAIINKHRSNMVRSSKVFSEQLFHSFDYTVLFVNDRIIKYAEGKSENSKFKLAVILLFTA</sequence>
<dbReference type="AlphaFoldDB" id="A0A495J5K7"/>
<dbReference type="Proteomes" id="UP000268007">
    <property type="component" value="Unassembled WGS sequence"/>
</dbReference>
<evidence type="ECO:0000313" key="2">
    <source>
        <dbReference type="Proteomes" id="UP000268007"/>
    </source>
</evidence>
<reference evidence="1 2" key="1">
    <citation type="submission" date="2018-10" db="EMBL/GenBank/DDBJ databases">
        <title>Genomic Encyclopedia of Archaeal and Bacterial Type Strains, Phase II (KMG-II): from individual species to whole genera.</title>
        <authorList>
            <person name="Goeker M."/>
        </authorList>
    </citation>
    <scope>NUCLEOTIDE SEQUENCE [LARGE SCALE GENOMIC DNA]</scope>
    <source>
        <strain evidence="1 2">DSM 18602</strain>
    </source>
</reference>
<name>A0A495J5K7_9SPHI</name>
<dbReference type="OrthoDB" id="969612at2"/>